<name>X1CNH8_9ZZZZ</name>
<gene>
    <name evidence="2" type="ORF">S01H4_24469</name>
</gene>
<proteinExistence type="predicted"/>
<evidence type="ECO:0000256" key="1">
    <source>
        <dbReference type="SAM" id="Phobius"/>
    </source>
</evidence>
<dbReference type="NCBIfam" id="TIGR02537">
    <property type="entry name" value="arch_flag_Nterm"/>
    <property type="match status" value="1"/>
</dbReference>
<dbReference type="AlphaFoldDB" id="X1CNH8"/>
<organism evidence="2">
    <name type="scientific">marine sediment metagenome</name>
    <dbReference type="NCBI Taxonomy" id="412755"/>
    <lineage>
        <taxon>unclassified sequences</taxon>
        <taxon>metagenomes</taxon>
        <taxon>ecological metagenomes</taxon>
    </lineage>
</organism>
<dbReference type="InterPro" id="IPR013373">
    <property type="entry name" value="Flagellin/pilin_N_arc"/>
</dbReference>
<dbReference type="EMBL" id="BART01011493">
    <property type="protein sequence ID" value="GAG85816.1"/>
    <property type="molecule type" value="Genomic_DNA"/>
</dbReference>
<protein>
    <recommendedName>
        <fullName evidence="3">Archaeal Type IV pilin N-terminal domain-containing protein</fullName>
    </recommendedName>
</protein>
<feature type="transmembrane region" description="Helical" evidence="1">
    <location>
        <begin position="12"/>
        <end position="37"/>
    </location>
</feature>
<keyword evidence="1" id="KW-1133">Transmembrane helix</keyword>
<evidence type="ECO:0000313" key="2">
    <source>
        <dbReference type="EMBL" id="GAG85816.1"/>
    </source>
</evidence>
<feature type="non-terminal residue" evidence="2">
    <location>
        <position position="142"/>
    </location>
</feature>
<reference evidence="2" key="1">
    <citation type="journal article" date="2014" name="Front. Microbiol.">
        <title>High frequency of phylogenetically diverse reductive dehalogenase-homologous genes in deep subseafloor sedimentary metagenomes.</title>
        <authorList>
            <person name="Kawai M."/>
            <person name="Futagami T."/>
            <person name="Toyoda A."/>
            <person name="Takaki Y."/>
            <person name="Nishi S."/>
            <person name="Hori S."/>
            <person name="Arai W."/>
            <person name="Tsubouchi T."/>
            <person name="Morono Y."/>
            <person name="Uchiyama I."/>
            <person name="Ito T."/>
            <person name="Fujiyama A."/>
            <person name="Inagaki F."/>
            <person name="Takami H."/>
        </authorList>
    </citation>
    <scope>NUCLEOTIDE SEQUENCE</scope>
    <source>
        <strain evidence="2">Expedition CK06-06</strain>
    </source>
</reference>
<comment type="caution">
    <text evidence="2">The sequence shown here is derived from an EMBL/GenBank/DDBJ whole genome shotgun (WGS) entry which is preliminary data.</text>
</comment>
<sequence length="142" mass="14889">MKSINKLRKRKGVSPVIATVIIVAVTITVAVAVAYWMSGIAGQYTQFEKVEIQSAECNFIPESTEIPVVPKAHWVIVIDLKNSGTKTATLNDVFINDKKATLATAAPGAEDIGISASIGTSGTTSTPLPIESGATGIVTVYI</sequence>
<keyword evidence="1" id="KW-0812">Transmembrane</keyword>
<evidence type="ECO:0008006" key="3">
    <source>
        <dbReference type="Google" id="ProtNLM"/>
    </source>
</evidence>
<accession>X1CNH8</accession>
<keyword evidence="1" id="KW-0472">Membrane</keyword>